<name>A0AAE0CMG2_9ROSI</name>
<organism evidence="3 4">
    <name type="scientific">Dipteronia dyeriana</name>
    <dbReference type="NCBI Taxonomy" id="168575"/>
    <lineage>
        <taxon>Eukaryota</taxon>
        <taxon>Viridiplantae</taxon>
        <taxon>Streptophyta</taxon>
        <taxon>Embryophyta</taxon>
        <taxon>Tracheophyta</taxon>
        <taxon>Spermatophyta</taxon>
        <taxon>Magnoliopsida</taxon>
        <taxon>eudicotyledons</taxon>
        <taxon>Gunneridae</taxon>
        <taxon>Pentapetalae</taxon>
        <taxon>rosids</taxon>
        <taxon>malvids</taxon>
        <taxon>Sapindales</taxon>
        <taxon>Sapindaceae</taxon>
        <taxon>Hippocastanoideae</taxon>
        <taxon>Acereae</taxon>
        <taxon>Dipteronia</taxon>
    </lineage>
</organism>
<protein>
    <recommendedName>
        <fullName evidence="2">Phytocyanin domain-containing protein</fullName>
    </recommendedName>
</protein>
<dbReference type="SUPFAM" id="SSF49503">
    <property type="entry name" value="Cupredoxins"/>
    <property type="match status" value="1"/>
</dbReference>
<comment type="caution">
    <text evidence="3">The sequence shown here is derived from an EMBL/GenBank/DDBJ whole genome shotgun (WGS) entry which is preliminary data.</text>
</comment>
<gene>
    <name evidence="3" type="ORF">Ddye_009568</name>
</gene>
<feature type="domain" description="Phytocyanin" evidence="2">
    <location>
        <begin position="34"/>
        <end position="85"/>
    </location>
</feature>
<evidence type="ECO:0000256" key="1">
    <source>
        <dbReference type="SAM" id="SignalP"/>
    </source>
</evidence>
<sequence length="94" mass="10537">MAMATLLLFRFLFEIGCAANYTVGHDGGRSFGVSDWTKRKNCKVGDILKYKLTTSHNNLNVVVIIDEKGYKTCTVGGDVKKYYSGLRTQDMFKS</sequence>
<evidence type="ECO:0000259" key="2">
    <source>
        <dbReference type="Pfam" id="PF02298"/>
    </source>
</evidence>
<evidence type="ECO:0000313" key="4">
    <source>
        <dbReference type="Proteomes" id="UP001280121"/>
    </source>
</evidence>
<dbReference type="GO" id="GO:0009055">
    <property type="term" value="F:electron transfer activity"/>
    <property type="evidence" value="ECO:0007669"/>
    <property type="project" value="InterPro"/>
</dbReference>
<dbReference type="Gene3D" id="2.60.40.420">
    <property type="entry name" value="Cupredoxins - blue copper proteins"/>
    <property type="match status" value="1"/>
</dbReference>
<dbReference type="EMBL" id="JANJYI010000003">
    <property type="protein sequence ID" value="KAK2656516.1"/>
    <property type="molecule type" value="Genomic_DNA"/>
</dbReference>
<dbReference type="AlphaFoldDB" id="A0AAE0CMG2"/>
<keyword evidence="4" id="KW-1185">Reference proteome</keyword>
<feature type="signal peptide" evidence="1">
    <location>
        <begin position="1"/>
        <end position="18"/>
    </location>
</feature>
<dbReference type="InterPro" id="IPR008972">
    <property type="entry name" value="Cupredoxin"/>
</dbReference>
<keyword evidence="1" id="KW-0732">Signal</keyword>
<dbReference type="Proteomes" id="UP001280121">
    <property type="component" value="Unassembled WGS sequence"/>
</dbReference>
<accession>A0AAE0CMG2</accession>
<dbReference type="InterPro" id="IPR003245">
    <property type="entry name" value="Phytocyanin_dom"/>
</dbReference>
<reference evidence="3" key="1">
    <citation type="journal article" date="2023" name="Plant J.">
        <title>Genome sequences and population genomics provide insights into the demographic history, inbreeding, and mutation load of two 'living fossil' tree species of Dipteronia.</title>
        <authorList>
            <person name="Feng Y."/>
            <person name="Comes H.P."/>
            <person name="Chen J."/>
            <person name="Zhu S."/>
            <person name="Lu R."/>
            <person name="Zhang X."/>
            <person name="Li P."/>
            <person name="Qiu J."/>
            <person name="Olsen K.M."/>
            <person name="Qiu Y."/>
        </authorList>
    </citation>
    <scope>NUCLEOTIDE SEQUENCE</scope>
    <source>
        <strain evidence="3">KIB01</strain>
    </source>
</reference>
<dbReference type="Pfam" id="PF02298">
    <property type="entry name" value="Cu_bind_like"/>
    <property type="match status" value="1"/>
</dbReference>
<evidence type="ECO:0000313" key="3">
    <source>
        <dbReference type="EMBL" id="KAK2656516.1"/>
    </source>
</evidence>
<feature type="chain" id="PRO_5042075965" description="Phytocyanin domain-containing protein" evidence="1">
    <location>
        <begin position="19"/>
        <end position="94"/>
    </location>
</feature>
<proteinExistence type="predicted"/>